<dbReference type="PANTHER" id="PTHR16932:SF18">
    <property type="entry name" value="INTERFERON, ALPHA-INDUCIBLE PROTEIN 27-LIKE 2"/>
    <property type="match status" value="1"/>
</dbReference>
<evidence type="ECO:0000256" key="1">
    <source>
        <dbReference type="ARBA" id="ARBA00004141"/>
    </source>
</evidence>
<keyword evidence="3 6" id="KW-0812">Transmembrane</keyword>
<keyword evidence="8" id="KW-1185">Reference proteome</keyword>
<accession>A0A8T0H5A2</accession>
<gene>
    <name evidence="7" type="ORF">KC19_7G112400</name>
</gene>
<protein>
    <submittedName>
        <fullName evidence="7">Uncharacterized protein</fullName>
    </submittedName>
</protein>
<keyword evidence="5 6" id="KW-0472">Membrane</keyword>
<evidence type="ECO:0000256" key="5">
    <source>
        <dbReference type="ARBA" id="ARBA00023136"/>
    </source>
</evidence>
<evidence type="ECO:0000256" key="6">
    <source>
        <dbReference type="SAM" id="Phobius"/>
    </source>
</evidence>
<feature type="transmembrane region" description="Helical" evidence="6">
    <location>
        <begin position="169"/>
        <end position="188"/>
    </location>
</feature>
<comment type="subcellular location">
    <subcellularLocation>
        <location evidence="1">Membrane</location>
        <topology evidence="1">Multi-pass membrane protein</topology>
    </subcellularLocation>
</comment>
<sequence length="202" mass="21714">MENMTATMAMAALLNETVPALNSPTVHDGAASTIGTFILCILGVSVVLLILLNLGLPLLGFVSTTIVAGSVAASWMASIGIVAAGSLFALLQSIAAGGIPILVVLLCIIAVVAVLVGAFEAIVWLIHYLMSSGSVHDIFAWLGNSWDSTTAWMAHLFHSVDMLGWWHSILAWLLQLWHSLTAWVPHLWNSIPVHHKWKILYT</sequence>
<evidence type="ECO:0000313" key="7">
    <source>
        <dbReference type="EMBL" id="KAG0567126.1"/>
    </source>
</evidence>
<evidence type="ECO:0000256" key="3">
    <source>
        <dbReference type="ARBA" id="ARBA00022692"/>
    </source>
</evidence>
<feature type="transmembrane region" description="Helical" evidence="6">
    <location>
        <begin position="66"/>
        <end position="91"/>
    </location>
</feature>
<comment type="similarity">
    <text evidence="2">Belongs to the IFI6/IFI27 family.</text>
</comment>
<feature type="transmembrane region" description="Helical" evidence="6">
    <location>
        <begin position="97"/>
        <end position="126"/>
    </location>
</feature>
<dbReference type="GO" id="GO:0016020">
    <property type="term" value="C:membrane"/>
    <property type="evidence" value="ECO:0007669"/>
    <property type="project" value="UniProtKB-SubCell"/>
</dbReference>
<dbReference type="InterPro" id="IPR009311">
    <property type="entry name" value="IFI6/IFI27-like"/>
</dbReference>
<dbReference type="EMBL" id="CM026428">
    <property type="protein sequence ID" value="KAG0567126.1"/>
    <property type="molecule type" value="Genomic_DNA"/>
</dbReference>
<dbReference type="InterPro" id="IPR038213">
    <property type="entry name" value="IFI6/IFI27-like_sf"/>
</dbReference>
<evidence type="ECO:0000256" key="4">
    <source>
        <dbReference type="ARBA" id="ARBA00022989"/>
    </source>
</evidence>
<organism evidence="7 8">
    <name type="scientific">Ceratodon purpureus</name>
    <name type="common">Fire moss</name>
    <name type="synonym">Dicranum purpureum</name>
    <dbReference type="NCBI Taxonomy" id="3225"/>
    <lineage>
        <taxon>Eukaryota</taxon>
        <taxon>Viridiplantae</taxon>
        <taxon>Streptophyta</taxon>
        <taxon>Embryophyta</taxon>
        <taxon>Bryophyta</taxon>
        <taxon>Bryophytina</taxon>
        <taxon>Bryopsida</taxon>
        <taxon>Dicranidae</taxon>
        <taxon>Pseudoditrichales</taxon>
        <taxon>Ditrichaceae</taxon>
        <taxon>Ceratodon</taxon>
    </lineage>
</organism>
<evidence type="ECO:0000313" key="8">
    <source>
        <dbReference type="Proteomes" id="UP000822688"/>
    </source>
</evidence>
<dbReference type="Pfam" id="PF06140">
    <property type="entry name" value="Ifi-6-16"/>
    <property type="match status" value="1"/>
</dbReference>
<dbReference type="AlphaFoldDB" id="A0A8T0H5A2"/>
<dbReference type="Gene3D" id="6.10.110.10">
    <property type="match status" value="1"/>
</dbReference>
<comment type="caution">
    <text evidence="7">The sequence shown here is derived from an EMBL/GenBank/DDBJ whole genome shotgun (WGS) entry which is preliminary data.</text>
</comment>
<proteinExistence type="inferred from homology"/>
<evidence type="ECO:0000256" key="2">
    <source>
        <dbReference type="ARBA" id="ARBA00007262"/>
    </source>
</evidence>
<name>A0A8T0H5A2_CERPU</name>
<dbReference type="PANTHER" id="PTHR16932">
    <property type="entry name" value="INTERFERON ALPHA-INDUCIBLE PROTEIN 27"/>
    <property type="match status" value="1"/>
</dbReference>
<keyword evidence="4 6" id="KW-1133">Transmembrane helix</keyword>
<feature type="transmembrane region" description="Helical" evidence="6">
    <location>
        <begin position="32"/>
        <end position="54"/>
    </location>
</feature>
<dbReference type="Proteomes" id="UP000822688">
    <property type="component" value="Chromosome 7"/>
</dbReference>
<reference evidence="7" key="1">
    <citation type="submission" date="2020-06" db="EMBL/GenBank/DDBJ databases">
        <title>WGS assembly of Ceratodon purpureus strain R40.</title>
        <authorList>
            <person name="Carey S.B."/>
            <person name="Jenkins J."/>
            <person name="Shu S."/>
            <person name="Lovell J.T."/>
            <person name="Sreedasyam A."/>
            <person name="Maumus F."/>
            <person name="Tiley G.P."/>
            <person name="Fernandez-Pozo N."/>
            <person name="Barry K."/>
            <person name="Chen C."/>
            <person name="Wang M."/>
            <person name="Lipzen A."/>
            <person name="Daum C."/>
            <person name="Saski C.A."/>
            <person name="Payton A.C."/>
            <person name="Mcbreen J.C."/>
            <person name="Conrad R.E."/>
            <person name="Kollar L.M."/>
            <person name="Olsson S."/>
            <person name="Huttunen S."/>
            <person name="Landis J.B."/>
            <person name="Wickett N.J."/>
            <person name="Johnson M.G."/>
            <person name="Rensing S.A."/>
            <person name="Grimwood J."/>
            <person name="Schmutz J."/>
            <person name="Mcdaniel S.F."/>
        </authorList>
    </citation>
    <scope>NUCLEOTIDE SEQUENCE</scope>
    <source>
        <strain evidence="7">R40</strain>
    </source>
</reference>